<comment type="caution">
    <text evidence="1">The sequence shown here is derived from an EMBL/GenBank/DDBJ whole genome shotgun (WGS) entry which is preliminary data.</text>
</comment>
<dbReference type="AlphaFoldDB" id="A0A0F9F5N1"/>
<accession>A0A0F9F5N1</accession>
<reference evidence="1" key="1">
    <citation type="journal article" date="2015" name="Nature">
        <title>Complex archaea that bridge the gap between prokaryotes and eukaryotes.</title>
        <authorList>
            <person name="Spang A."/>
            <person name="Saw J.H."/>
            <person name="Jorgensen S.L."/>
            <person name="Zaremba-Niedzwiedzka K."/>
            <person name="Martijn J."/>
            <person name="Lind A.E."/>
            <person name="van Eijk R."/>
            <person name="Schleper C."/>
            <person name="Guy L."/>
            <person name="Ettema T.J."/>
        </authorList>
    </citation>
    <scope>NUCLEOTIDE SEQUENCE</scope>
</reference>
<gene>
    <name evidence="1" type="ORF">LCGC14_1993200</name>
</gene>
<organism evidence="1">
    <name type="scientific">marine sediment metagenome</name>
    <dbReference type="NCBI Taxonomy" id="412755"/>
    <lineage>
        <taxon>unclassified sequences</taxon>
        <taxon>metagenomes</taxon>
        <taxon>ecological metagenomes</taxon>
    </lineage>
</organism>
<name>A0A0F9F5N1_9ZZZZ</name>
<dbReference type="EMBL" id="LAZR01022519">
    <property type="protein sequence ID" value="KKL81598.1"/>
    <property type="molecule type" value="Genomic_DNA"/>
</dbReference>
<sequence length="361" mass="37416">MVDKAKTKKMIRQFTPKRTEIAGIGGEPLELPNYSGVGDFVDKRGIDKLSVNHIAEKTAAHGVVIDNTIYADGIDAGGLGLDVLRSAKIGVHLEVDNNLTVGGISLLGTNATAADFPNAQVIASAGFTTFTDADDIGIIGEAFNSTASKGVVGLSVTTEGVAVGVYGEAKSFIGANSGNYYGIRGVSTATNIGTNYGIHVNAENATTNYSFFGANGIMYNVGQLQLPTSGSGAGILLGGDTHIYRVGGNQFRTNSSISFNTGFKAFWGNANNCSIRHNGVNMIINPKEAGVGVLQIANSTEFNAKSKMTSIGGFAIRLTNKTGSNSVAGQLVQTDTSQNDAVKLTGIDEEETIGVFLDGGV</sequence>
<protein>
    <submittedName>
        <fullName evidence="1">Uncharacterized protein</fullName>
    </submittedName>
</protein>
<proteinExistence type="predicted"/>
<evidence type="ECO:0000313" key="1">
    <source>
        <dbReference type="EMBL" id="KKL81598.1"/>
    </source>
</evidence>
<feature type="non-terminal residue" evidence="1">
    <location>
        <position position="361"/>
    </location>
</feature>